<proteinExistence type="predicted"/>
<dbReference type="PANTHER" id="PTHR43193">
    <property type="match status" value="1"/>
</dbReference>
<dbReference type="InterPro" id="IPR052977">
    <property type="entry name" value="Polyferredoxin-like_ET"/>
</dbReference>
<dbReference type="OrthoDB" id="430408at2"/>
<dbReference type="InterPro" id="IPR017896">
    <property type="entry name" value="4Fe4S_Fe-S-bd"/>
</dbReference>
<feature type="domain" description="4Fe-4S ferredoxin-type" evidence="4">
    <location>
        <begin position="1"/>
        <end position="30"/>
    </location>
</feature>
<organism evidence="5 6">
    <name type="scientific">Acetitomaculum ruminis DSM 5522</name>
    <dbReference type="NCBI Taxonomy" id="1120918"/>
    <lineage>
        <taxon>Bacteria</taxon>
        <taxon>Bacillati</taxon>
        <taxon>Bacillota</taxon>
        <taxon>Clostridia</taxon>
        <taxon>Lachnospirales</taxon>
        <taxon>Lachnospiraceae</taxon>
        <taxon>Acetitomaculum</taxon>
    </lineage>
</organism>
<dbReference type="PROSITE" id="PS00198">
    <property type="entry name" value="4FE4S_FER_1"/>
    <property type="match status" value="1"/>
</dbReference>
<dbReference type="RefSeq" id="WP_092870397.1">
    <property type="nucleotide sequence ID" value="NZ_FOJY01000003.1"/>
</dbReference>
<keyword evidence="6" id="KW-1185">Reference proteome</keyword>
<dbReference type="Pfam" id="PF12838">
    <property type="entry name" value="Fer4_7"/>
    <property type="match status" value="1"/>
</dbReference>
<name>A0A1I0W362_9FIRM</name>
<protein>
    <submittedName>
        <fullName evidence="5">Coenzyme F420-reducing hydrogenase, beta subunit</fullName>
    </submittedName>
</protein>
<dbReference type="Pfam" id="PF04432">
    <property type="entry name" value="FrhB_FdhB_C"/>
    <property type="match status" value="1"/>
</dbReference>
<dbReference type="AlphaFoldDB" id="A0A1I0W362"/>
<evidence type="ECO:0000256" key="2">
    <source>
        <dbReference type="ARBA" id="ARBA00023004"/>
    </source>
</evidence>
<evidence type="ECO:0000313" key="5">
    <source>
        <dbReference type="EMBL" id="SFA82326.1"/>
    </source>
</evidence>
<dbReference type="SUPFAM" id="SSF54862">
    <property type="entry name" value="4Fe-4S ferredoxins"/>
    <property type="match status" value="1"/>
</dbReference>
<dbReference type="GO" id="GO:0051536">
    <property type="term" value="F:iron-sulfur cluster binding"/>
    <property type="evidence" value="ECO:0007669"/>
    <property type="project" value="UniProtKB-KW"/>
</dbReference>
<dbReference type="PROSITE" id="PS51379">
    <property type="entry name" value="4FE4S_FER_2"/>
    <property type="match status" value="2"/>
</dbReference>
<evidence type="ECO:0000256" key="1">
    <source>
        <dbReference type="ARBA" id="ARBA00022723"/>
    </source>
</evidence>
<dbReference type="Gene3D" id="3.30.70.20">
    <property type="match status" value="1"/>
</dbReference>
<keyword evidence="1" id="KW-0479">Metal-binding</keyword>
<evidence type="ECO:0000313" key="6">
    <source>
        <dbReference type="Proteomes" id="UP000198838"/>
    </source>
</evidence>
<gene>
    <name evidence="5" type="ORF">SAMN05216249_10314</name>
</gene>
<keyword evidence="3" id="KW-0411">Iron-sulfur</keyword>
<dbReference type="STRING" id="1120918.SAMN05216249_10314"/>
<feature type="domain" description="4Fe-4S ferredoxin-type" evidence="4">
    <location>
        <begin position="35"/>
        <end position="64"/>
    </location>
</feature>
<dbReference type="GO" id="GO:0046872">
    <property type="term" value="F:metal ion binding"/>
    <property type="evidence" value="ECO:0007669"/>
    <property type="project" value="UniProtKB-KW"/>
</dbReference>
<evidence type="ECO:0000259" key="4">
    <source>
        <dbReference type="PROSITE" id="PS51379"/>
    </source>
</evidence>
<keyword evidence="2" id="KW-0408">Iron</keyword>
<dbReference type="EMBL" id="FOJY01000003">
    <property type="protein sequence ID" value="SFA82326.1"/>
    <property type="molecule type" value="Genomic_DNA"/>
</dbReference>
<dbReference type="Proteomes" id="UP000198838">
    <property type="component" value="Unassembled WGS sequence"/>
</dbReference>
<evidence type="ECO:0000256" key="3">
    <source>
        <dbReference type="ARBA" id="ARBA00023014"/>
    </source>
</evidence>
<sequence>MELLKDKADCCGCRTCEKVCPQNAITMIEDEGGFLYPHIDEKKCVDCGLCLKKCAFQSGYPKRKEFQPYYAYGCRHKKEHVYKKSRSGGAFVAISSRILEKKGIVFGVGYEEGSRFRRIIHKSAETKHDRNEFCGSKYVQSDLGDTFLSVKENLKAGRKVLFSGTGCQIGALHSYLGKEYSDLYTIDIICHSTPSPQIWKDFLDLREKELGGEVTALNFRNKNRFGWKAHRETLTVNGKSKSSRIFAALFSKSVMSRPSCFKCAYTNKNRPGDITIADFWGHEKAIPGKWDDDKGISLVLINTYRGQLLWEEAKKDLEWIDVTGYPFRHHNLKHPTKYPEIYEEFWKDYKENGFEYCIEKYTKHKITFPDDEEANKSEDSK</sequence>
<accession>A0A1I0W362</accession>
<dbReference type="PANTHER" id="PTHR43193:SF2">
    <property type="entry name" value="POLYFERREDOXIN PROTEIN FWDF"/>
    <property type="match status" value="1"/>
</dbReference>
<reference evidence="5 6" key="1">
    <citation type="submission" date="2016-10" db="EMBL/GenBank/DDBJ databases">
        <authorList>
            <person name="de Groot N.N."/>
        </authorList>
    </citation>
    <scope>NUCLEOTIDE SEQUENCE [LARGE SCALE GENOMIC DNA]</scope>
    <source>
        <strain evidence="5 6">DSM 5522</strain>
    </source>
</reference>
<dbReference type="InterPro" id="IPR007525">
    <property type="entry name" value="FrhB_FdhB_C"/>
</dbReference>
<dbReference type="InterPro" id="IPR017900">
    <property type="entry name" value="4Fe4S_Fe_S_CS"/>
</dbReference>